<evidence type="ECO:0000313" key="3">
    <source>
        <dbReference type="Proteomes" id="UP001626550"/>
    </source>
</evidence>
<reference evidence="2 3" key="1">
    <citation type="submission" date="2024-11" db="EMBL/GenBank/DDBJ databases">
        <title>Adaptive evolution of stress response genes in parasites aligns with host niche diversity.</title>
        <authorList>
            <person name="Hahn C."/>
            <person name="Resl P."/>
        </authorList>
    </citation>
    <scope>NUCLEOTIDE SEQUENCE [LARGE SCALE GENOMIC DNA]</scope>
    <source>
        <strain evidence="2">EGGRZ-B1_66</strain>
        <tissue evidence="2">Body</tissue>
    </source>
</reference>
<feature type="compositionally biased region" description="Polar residues" evidence="1">
    <location>
        <begin position="1"/>
        <end position="13"/>
    </location>
</feature>
<evidence type="ECO:0000256" key="1">
    <source>
        <dbReference type="SAM" id="MobiDB-lite"/>
    </source>
</evidence>
<evidence type="ECO:0000313" key="2">
    <source>
        <dbReference type="EMBL" id="KAL3319480.1"/>
    </source>
</evidence>
<feature type="region of interest" description="Disordered" evidence="1">
    <location>
        <begin position="1"/>
        <end position="20"/>
    </location>
</feature>
<comment type="caution">
    <text evidence="2">The sequence shown here is derived from an EMBL/GenBank/DDBJ whole genome shotgun (WGS) entry which is preliminary data.</text>
</comment>
<accession>A0ABD2QIV8</accession>
<keyword evidence="3" id="KW-1185">Reference proteome</keyword>
<dbReference type="AlphaFoldDB" id="A0ABD2QIV8"/>
<organism evidence="2 3">
    <name type="scientific">Cichlidogyrus casuarinus</name>
    <dbReference type="NCBI Taxonomy" id="1844966"/>
    <lineage>
        <taxon>Eukaryota</taxon>
        <taxon>Metazoa</taxon>
        <taxon>Spiralia</taxon>
        <taxon>Lophotrochozoa</taxon>
        <taxon>Platyhelminthes</taxon>
        <taxon>Monogenea</taxon>
        <taxon>Monopisthocotylea</taxon>
        <taxon>Dactylogyridea</taxon>
        <taxon>Ancyrocephalidae</taxon>
        <taxon>Cichlidogyrus</taxon>
    </lineage>
</organism>
<dbReference type="EMBL" id="JBJKFK010000132">
    <property type="protein sequence ID" value="KAL3319480.1"/>
    <property type="molecule type" value="Genomic_DNA"/>
</dbReference>
<name>A0ABD2QIV8_9PLAT</name>
<protein>
    <submittedName>
        <fullName evidence="2">Uncharacterized protein</fullName>
    </submittedName>
</protein>
<proteinExistence type="predicted"/>
<gene>
    <name evidence="2" type="ORF">Ciccas_001846</name>
</gene>
<dbReference type="Proteomes" id="UP001626550">
    <property type="component" value="Unassembled WGS sequence"/>
</dbReference>
<sequence>MEELNNFSLNSEAYGQITPGNKKPQLADHIAYFPEQTSFQDACSPFLWSQQHPQTSLFASHDYLHCNDNPSYPNFEYQSVPGLENGTAKLSGNAKFVFILLARRRANIDLVEA</sequence>